<protein>
    <recommendedName>
        <fullName evidence="3">Schwannomin interacting protein 1 C-terminal domain-containing protein</fullName>
    </recommendedName>
</protein>
<keyword evidence="1" id="KW-0175">Coiled coil</keyword>
<accession>A0A075AF65</accession>
<gene>
    <name evidence="4" type="ORF">T265_05515</name>
</gene>
<reference evidence="4 5" key="1">
    <citation type="submission" date="2013-11" db="EMBL/GenBank/DDBJ databases">
        <title>Opisthorchis viverrini - life in the bile duct.</title>
        <authorList>
            <person name="Young N.D."/>
            <person name="Nagarajan N."/>
            <person name="Lin S.J."/>
            <person name="Korhonen P.K."/>
            <person name="Jex A.R."/>
            <person name="Hall R.S."/>
            <person name="Safavi-Hemami H."/>
            <person name="Kaewkong W."/>
            <person name="Bertrand D."/>
            <person name="Gao S."/>
            <person name="Seet Q."/>
            <person name="Wongkham S."/>
            <person name="Teh B.T."/>
            <person name="Wongkham C."/>
            <person name="Intapan P.M."/>
            <person name="Maleewong W."/>
            <person name="Yang X."/>
            <person name="Hu M."/>
            <person name="Wang Z."/>
            <person name="Hofmann A."/>
            <person name="Sternberg P.W."/>
            <person name="Tan P."/>
            <person name="Wang J."/>
            <person name="Gasser R.B."/>
        </authorList>
    </citation>
    <scope>NUCLEOTIDE SEQUENCE [LARGE SCALE GENOMIC DNA]</scope>
</reference>
<dbReference type="Proteomes" id="UP000054324">
    <property type="component" value="Unassembled WGS sequence"/>
</dbReference>
<dbReference type="OrthoDB" id="6260144at2759"/>
<dbReference type="GO" id="GO:0035332">
    <property type="term" value="P:positive regulation of hippo signaling"/>
    <property type="evidence" value="ECO:0007669"/>
    <property type="project" value="TreeGrafter"/>
</dbReference>
<proteinExistence type="predicted"/>
<dbReference type="PANTHER" id="PTHR13103:SF2">
    <property type="entry name" value="IQCJ-SCHIP1 READTHROUGH TRANSCRIPT PROTEIN-RELATED"/>
    <property type="match status" value="1"/>
</dbReference>
<sequence>MNAVQNYHSMGTIPQPIQQHYSFTASIGRRSKSCNATRTTEFSVNHRSSLEASSAVSSGYWEDYESLGQSASGSANLACVTRYETPNTATAVRQQPTGLSIDYMPSGANSAYLSENLHCPTSDECPSGWRQLTFERRLTNGLQEGSPADRPYKVLDEAFGPIPKSLSSDMASTYVRSLEDVTEAPDCQPHSAGNPTANTTPIKTGQLVYADVGIRVMHSSALSFSALSFDELSSDSDDELDDTDHNSAPKTQFEAALRRAHLAQKQRKTTSMGLPARRAMPDWGSPIQWSRVQRPGSPEQSQVPKKLNFHSMSPPPTLGDSSSPSAEPESPILPNGRDFCTGMEIWLNNRTHWIYKTHRTNTQAFQLCFLNSFDQEIDNPMSIKDPAVEQQTTSLPNDDQPRQFFEYGVDANGCIESCDDSQLPIRAPELHLMDQMVAGTHLTRHSPLRGRNASEGITDRLDELDRFCRLYLEQTLQDCQNEDMRMLVMNRLEGQKRLHSKTHLALSQLPKIARMQLEVEHYQWCVVSPTVSGLLPGKIKPRSLLNVSTLLQCTTSQLKLISNDLHEVIGDLSRMLVDELTQRDELHLEQGARCIELDDLAAYFKDLCIRASIRQFRRKISAGNPDPTRSSMPTCLPTHYLHIPEANGAKSVDPMFTTLVEVRDKKSSVGQRLISTLFGRRTTR</sequence>
<feature type="domain" description="Schwannomin interacting protein 1 C-terminal" evidence="3">
    <location>
        <begin position="480"/>
        <end position="604"/>
    </location>
</feature>
<dbReference type="CTD" id="20319697"/>
<dbReference type="InterPro" id="IPR015649">
    <property type="entry name" value="SCHIP_1_C"/>
</dbReference>
<dbReference type="GeneID" id="20319697"/>
<dbReference type="STRING" id="6198.A0A075AF65"/>
<feature type="region of interest" description="Disordered" evidence="2">
    <location>
        <begin position="260"/>
        <end position="335"/>
    </location>
</feature>
<dbReference type="InterPro" id="IPR039045">
    <property type="entry name" value="SCHIP_1"/>
</dbReference>
<name>A0A075AF65_OPIVI</name>
<evidence type="ECO:0000313" key="4">
    <source>
        <dbReference type="EMBL" id="KER27409.1"/>
    </source>
</evidence>
<feature type="compositionally biased region" description="Low complexity" evidence="2">
    <location>
        <begin position="321"/>
        <end position="330"/>
    </location>
</feature>
<evidence type="ECO:0000259" key="3">
    <source>
        <dbReference type="Pfam" id="PF10148"/>
    </source>
</evidence>
<dbReference type="KEGG" id="ovi:T265_05515"/>
<dbReference type="Pfam" id="PF10148">
    <property type="entry name" value="SCHIP-1_C"/>
    <property type="match status" value="1"/>
</dbReference>
<dbReference type="PANTHER" id="PTHR13103">
    <property type="entry name" value="SCHWANNOMIN INTERACTING PROTEIN 1"/>
    <property type="match status" value="1"/>
</dbReference>
<evidence type="ECO:0000256" key="1">
    <source>
        <dbReference type="ARBA" id="ARBA00023054"/>
    </source>
</evidence>
<organism evidence="4 5">
    <name type="scientific">Opisthorchis viverrini</name>
    <name type="common">Southeast Asian liver fluke</name>
    <dbReference type="NCBI Taxonomy" id="6198"/>
    <lineage>
        <taxon>Eukaryota</taxon>
        <taxon>Metazoa</taxon>
        <taxon>Spiralia</taxon>
        <taxon>Lophotrochozoa</taxon>
        <taxon>Platyhelminthes</taxon>
        <taxon>Trematoda</taxon>
        <taxon>Digenea</taxon>
        <taxon>Opisthorchiida</taxon>
        <taxon>Opisthorchiata</taxon>
        <taxon>Opisthorchiidae</taxon>
        <taxon>Opisthorchis</taxon>
    </lineage>
</organism>
<dbReference type="AlphaFoldDB" id="A0A075AF65"/>
<feature type="region of interest" description="Disordered" evidence="2">
    <location>
        <begin position="181"/>
        <end position="201"/>
    </location>
</feature>
<evidence type="ECO:0000313" key="5">
    <source>
        <dbReference type="Proteomes" id="UP000054324"/>
    </source>
</evidence>
<dbReference type="EMBL" id="KL596723">
    <property type="protein sequence ID" value="KER27409.1"/>
    <property type="molecule type" value="Genomic_DNA"/>
</dbReference>
<evidence type="ECO:0000256" key="2">
    <source>
        <dbReference type="SAM" id="MobiDB-lite"/>
    </source>
</evidence>
<keyword evidence="5" id="KW-1185">Reference proteome</keyword>
<dbReference type="GO" id="GO:0030054">
    <property type="term" value="C:cell junction"/>
    <property type="evidence" value="ECO:0007669"/>
    <property type="project" value="TreeGrafter"/>
</dbReference>
<dbReference type="GO" id="GO:0005886">
    <property type="term" value="C:plasma membrane"/>
    <property type="evidence" value="ECO:0007669"/>
    <property type="project" value="TreeGrafter"/>
</dbReference>
<dbReference type="RefSeq" id="XP_009168813.1">
    <property type="nucleotide sequence ID" value="XM_009170549.1"/>
</dbReference>
<feature type="compositionally biased region" description="Polar residues" evidence="2">
    <location>
        <begin position="191"/>
        <end position="201"/>
    </location>
</feature>